<keyword evidence="3" id="KW-1185">Reference proteome</keyword>
<reference evidence="2" key="2">
    <citation type="submission" date="2023-05" db="EMBL/GenBank/DDBJ databases">
        <authorList>
            <person name="Fouks B."/>
        </authorList>
    </citation>
    <scope>NUCLEOTIDE SEQUENCE</scope>
    <source>
        <strain evidence="2">Stay&amp;Tobe</strain>
        <tissue evidence="2">Testes</tissue>
    </source>
</reference>
<comment type="caution">
    <text evidence="2">The sequence shown here is derived from an EMBL/GenBank/DDBJ whole genome shotgun (WGS) entry which is preliminary data.</text>
</comment>
<evidence type="ECO:0008006" key="4">
    <source>
        <dbReference type="Google" id="ProtNLM"/>
    </source>
</evidence>
<dbReference type="EMBL" id="JASPKZ010000042">
    <property type="protein sequence ID" value="KAJ9600904.1"/>
    <property type="molecule type" value="Genomic_DNA"/>
</dbReference>
<evidence type="ECO:0000256" key="1">
    <source>
        <dbReference type="ARBA" id="ARBA00009619"/>
    </source>
</evidence>
<sequence length="256" mass="29477">MVKLLIKKGDESQFLYETVVQKPIEELVKEVTTIYNGRLKISRICSEMEELAKHGTLLPPDMMGLNDDQVEELKLFDEWGEKCIPSGGWTFNKDPIGRRNGKQPNEKMQDVFMKTIEEAKAMVSKKQVQHDVCLTLKMVQDALDILRGAVMIVYPMNLPPHDIIRHEFENSEDLTGLQASLEVIELSQAQLWFCGKEMYRGKKLSDYIGNNEKTKVIVKIQKQGQGAPGREPVVSEEERKQMMLHAYRRQEEIKLI</sequence>
<dbReference type="AlphaFoldDB" id="A0AAD8AKT5"/>
<gene>
    <name evidence="2" type="ORF">L9F63_000947</name>
</gene>
<feature type="non-terminal residue" evidence="2">
    <location>
        <position position="256"/>
    </location>
</feature>
<proteinExistence type="inferred from homology"/>
<organism evidence="2 3">
    <name type="scientific">Diploptera punctata</name>
    <name type="common">Pacific beetle cockroach</name>
    <dbReference type="NCBI Taxonomy" id="6984"/>
    <lineage>
        <taxon>Eukaryota</taxon>
        <taxon>Metazoa</taxon>
        <taxon>Ecdysozoa</taxon>
        <taxon>Arthropoda</taxon>
        <taxon>Hexapoda</taxon>
        <taxon>Insecta</taxon>
        <taxon>Pterygota</taxon>
        <taxon>Neoptera</taxon>
        <taxon>Polyneoptera</taxon>
        <taxon>Dictyoptera</taxon>
        <taxon>Blattodea</taxon>
        <taxon>Blaberoidea</taxon>
        <taxon>Blaberidae</taxon>
        <taxon>Diplopterinae</taxon>
        <taxon>Diploptera</taxon>
    </lineage>
</organism>
<comment type="similarity">
    <text evidence="1">Belongs to the CFAP298 family.</text>
</comment>
<dbReference type="GO" id="GO:0003352">
    <property type="term" value="P:regulation of cilium movement"/>
    <property type="evidence" value="ECO:0007669"/>
    <property type="project" value="InterPro"/>
</dbReference>
<dbReference type="Proteomes" id="UP001233999">
    <property type="component" value="Unassembled WGS sequence"/>
</dbReference>
<dbReference type="PANTHER" id="PTHR13238">
    <property type="entry name" value="PROTEIN C21ORF59"/>
    <property type="match status" value="1"/>
</dbReference>
<accession>A0AAD8AKT5</accession>
<dbReference type="Pfam" id="PF11069">
    <property type="entry name" value="CFAP298"/>
    <property type="match status" value="1"/>
</dbReference>
<evidence type="ECO:0000313" key="3">
    <source>
        <dbReference type="Proteomes" id="UP001233999"/>
    </source>
</evidence>
<dbReference type="InterPro" id="IPR021298">
    <property type="entry name" value="CFAP298"/>
</dbReference>
<protein>
    <recommendedName>
        <fullName evidence="4">Cilia- and flagella-associated protein 298</fullName>
    </recommendedName>
</protein>
<dbReference type="PANTHER" id="PTHR13238:SF0">
    <property type="entry name" value="CILIA- AND FLAGELLA-ASSOCIATED PROTEIN 298"/>
    <property type="match status" value="1"/>
</dbReference>
<reference evidence="2" key="1">
    <citation type="journal article" date="2023" name="IScience">
        <title>Live-bearing cockroach genome reveals convergent evolutionary mechanisms linked to viviparity in insects and beyond.</title>
        <authorList>
            <person name="Fouks B."/>
            <person name="Harrison M.C."/>
            <person name="Mikhailova A.A."/>
            <person name="Marchal E."/>
            <person name="English S."/>
            <person name="Carruthers M."/>
            <person name="Jennings E.C."/>
            <person name="Chiamaka E.L."/>
            <person name="Frigard R.A."/>
            <person name="Pippel M."/>
            <person name="Attardo G.M."/>
            <person name="Benoit J.B."/>
            <person name="Bornberg-Bauer E."/>
            <person name="Tobe S.S."/>
        </authorList>
    </citation>
    <scope>NUCLEOTIDE SEQUENCE</scope>
    <source>
        <strain evidence="2">Stay&amp;Tobe</strain>
    </source>
</reference>
<evidence type="ECO:0000313" key="2">
    <source>
        <dbReference type="EMBL" id="KAJ9600904.1"/>
    </source>
</evidence>
<name>A0AAD8AKT5_DIPPU</name>